<reference evidence="2" key="1">
    <citation type="submission" date="2019-02" db="EMBL/GenBank/DDBJ databases">
        <authorList>
            <person name="Gruber-Vodicka R. H."/>
            <person name="Seah K. B. B."/>
        </authorList>
    </citation>
    <scope>NUCLEOTIDE SEQUENCE</scope>
    <source>
        <strain evidence="2">BECK_BZ15</strain>
    </source>
</reference>
<name>A0A450SFN2_9GAMM</name>
<evidence type="ECO:0000313" key="2">
    <source>
        <dbReference type="EMBL" id="VFJ51688.1"/>
    </source>
</evidence>
<gene>
    <name evidence="2" type="ORF">BECKFW1821A_GA0114235_103219</name>
</gene>
<feature type="domain" description="DUF5615" evidence="1">
    <location>
        <begin position="1"/>
        <end position="107"/>
    </location>
</feature>
<protein>
    <submittedName>
        <fullName evidence="2">Predicted nuclease, contains PIN domain, potential toxin-antitoxin system component</fullName>
    </submittedName>
</protein>
<sequence>MKFVADESLDTGIASRLRQDGYDVLDITEMVPGIPDTEVLRIANAHSALLLTADRDFGELVFRRHLVSNGVILIRLAGLSTEHKAEIVSSAIAQHSEELRKSFVVITAGMIRIRRELP</sequence>
<accession>A0A450SFN2</accession>
<evidence type="ECO:0000259" key="1">
    <source>
        <dbReference type="Pfam" id="PF18480"/>
    </source>
</evidence>
<dbReference type="AlphaFoldDB" id="A0A450SFN2"/>
<proteinExistence type="predicted"/>
<dbReference type="InterPro" id="IPR041049">
    <property type="entry name" value="DUF5615"/>
</dbReference>
<dbReference type="EMBL" id="CAADEW010000032">
    <property type="protein sequence ID" value="VFJ51688.1"/>
    <property type="molecule type" value="Genomic_DNA"/>
</dbReference>
<dbReference type="Pfam" id="PF18480">
    <property type="entry name" value="DUF5615"/>
    <property type="match status" value="1"/>
</dbReference>
<organism evidence="2">
    <name type="scientific">Candidatus Kentrum sp. FW</name>
    <dbReference type="NCBI Taxonomy" id="2126338"/>
    <lineage>
        <taxon>Bacteria</taxon>
        <taxon>Pseudomonadati</taxon>
        <taxon>Pseudomonadota</taxon>
        <taxon>Gammaproteobacteria</taxon>
        <taxon>Candidatus Kentrum</taxon>
    </lineage>
</organism>